<dbReference type="AlphaFoldDB" id="A0A8J3VII3"/>
<dbReference type="GO" id="GO:0004555">
    <property type="term" value="F:alpha,alpha-trehalase activity"/>
    <property type="evidence" value="ECO:0007669"/>
    <property type="project" value="UniProtKB-EC"/>
</dbReference>
<dbReference type="Gene3D" id="1.50.10.10">
    <property type="match status" value="1"/>
</dbReference>
<dbReference type="InterPro" id="IPR012341">
    <property type="entry name" value="6hp_glycosidase-like_sf"/>
</dbReference>
<evidence type="ECO:0000256" key="2">
    <source>
        <dbReference type="ARBA" id="ARBA00006188"/>
    </source>
</evidence>
<dbReference type="InterPro" id="IPR008928">
    <property type="entry name" value="6-hairpin_glycosidase_sf"/>
</dbReference>
<dbReference type="RefSeq" id="WP_203912166.1">
    <property type="nucleotide sequence ID" value="NZ_BONY01000049.1"/>
</dbReference>
<dbReference type="Pfam" id="PF19291">
    <property type="entry name" value="TREH_N"/>
    <property type="match status" value="1"/>
</dbReference>
<keyword evidence="6" id="KW-0119">Carbohydrate metabolism</keyword>
<dbReference type="GO" id="GO:0005993">
    <property type="term" value="P:trehalose catabolic process"/>
    <property type="evidence" value="ECO:0007669"/>
    <property type="project" value="UniProtKB-ARBA"/>
</dbReference>
<evidence type="ECO:0000256" key="9">
    <source>
        <dbReference type="ARBA" id="ARBA00031637"/>
    </source>
</evidence>
<evidence type="ECO:0000256" key="7">
    <source>
        <dbReference type="ARBA" id="ARBA00023295"/>
    </source>
</evidence>
<evidence type="ECO:0000256" key="6">
    <source>
        <dbReference type="ARBA" id="ARBA00023277"/>
    </source>
</evidence>
<proteinExistence type="inferred from homology"/>
<feature type="region of interest" description="Disordered" evidence="12">
    <location>
        <begin position="580"/>
        <end position="615"/>
    </location>
</feature>
<keyword evidence="16" id="KW-1185">Reference proteome</keyword>
<reference evidence="15" key="1">
    <citation type="submission" date="2021-01" db="EMBL/GenBank/DDBJ databases">
        <title>Whole genome shotgun sequence of Rhizocola hellebori NBRC 109834.</title>
        <authorList>
            <person name="Komaki H."/>
            <person name="Tamura T."/>
        </authorList>
    </citation>
    <scope>NUCLEOTIDE SEQUENCE</scope>
    <source>
        <strain evidence="15">NBRC 109834</strain>
    </source>
</reference>
<gene>
    <name evidence="15" type="ORF">Rhe02_64760</name>
</gene>
<evidence type="ECO:0000256" key="1">
    <source>
        <dbReference type="ARBA" id="ARBA00001576"/>
    </source>
</evidence>
<evidence type="ECO:0000256" key="11">
    <source>
        <dbReference type="ARBA" id="ARBA00060615"/>
    </source>
</evidence>
<evidence type="ECO:0000313" key="16">
    <source>
        <dbReference type="Proteomes" id="UP000612899"/>
    </source>
</evidence>
<evidence type="ECO:0000256" key="3">
    <source>
        <dbReference type="ARBA" id="ARBA00012757"/>
    </source>
</evidence>
<accession>A0A8J3VII3</accession>
<comment type="caution">
    <text evidence="15">The sequence shown here is derived from an EMBL/GenBank/DDBJ whole genome shotgun (WGS) entry which is preliminary data.</text>
</comment>
<feature type="domain" description="GH15-like" evidence="13">
    <location>
        <begin position="217"/>
        <end position="582"/>
    </location>
</feature>
<protein>
    <recommendedName>
        <fullName evidence="4">Trehalase</fullName>
        <ecNumber evidence="3">3.2.1.28</ecNumber>
    </recommendedName>
    <alternativeName>
        <fullName evidence="8">Alpha,alpha-trehalase</fullName>
    </alternativeName>
    <alternativeName>
        <fullName evidence="9">Alpha,alpha-trehalose glucohydrolase</fullName>
    </alternativeName>
</protein>
<evidence type="ECO:0000256" key="4">
    <source>
        <dbReference type="ARBA" id="ARBA00019905"/>
    </source>
</evidence>
<evidence type="ECO:0000256" key="10">
    <source>
        <dbReference type="ARBA" id="ARBA00053030"/>
    </source>
</evidence>
<dbReference type="Proteomes" id="UP000612899">
    <property type="component" value="Unassembled WGS sequence"/>
</dbReference>
<evidence type="ECO:0000256" key="12">
    <source>
        <dbReference type="SAM" id="MobiDB-lite"/>
    </source>
</evidence>
<name>A0A8J3VII3_9ACTN</name>
<dbReference type="PANTHER" id="PTHR31616:SF0">
    <property type="entry name" value="GLUCAN 1,4-ALPHA-GLUCOSIDASE"/>
    <property type="match status" value="1"/>
</dbReference>
<evidence type="ECO:0000256" key="5">
    <source>
        <dbReference type="ARBA" id="ARBA00022801"/>
    </source>
</evidence>
<dbReference type="PANTHER" id="PTHR31616">
    <property type="entry name" value="TREHALASE"/>
    <property type="match status" value="1"/>
</dbReference>
<organism evidence="15 16">
    <name type="scientific">Rhizocola hellebori</name>
    <dbReference type="NCBI Taxonomy" id="1392758"/>
    <lineage>
        <taxon>Bacteria</taxon>
        <taxon>Bacillati</taxon>
        <taxon>Actinomycetota</taxon>
        <taxon>Actinomycetes</taxon>
        <taxon>Micromonosporales</taxon>
        <taxon>Micromonosporaceae</taxon>
        <taxon>Rhizocola</taxon>
    </lineage>
</organism>
<dbReference type="InterPro" id="IPR045582">
    <property type="entry name" value="Trehalase-like_N"/>
</dbReference>
<evidence type="ECO:0000256" key="8">
    <source>
        <dbReference type="ARBA" id="ARBA00030473"/>
    </source>
</evidence>
<evidence type="ECO:0000313" key="15">
    <source>
        <dbReference type="EMBL" id="GIH08409.1"/>
    </source>
</evidence>
<evidence type="ECO:0000259" key="14">
    <source>
        <dbReference type="Pfam" id="PF19291"/>
    </source>
</evidence>
<dbReference type="InterPro" id="IPR011613">
    <property type="entry name" value="GH15-like"/>
</dbReference>
<comment type="pathway">
    <text evidence="11">Glycan degradation; trehalose degradation; D-glucose from alpha,alpha-trehalose: step 1/1.</text>
</comment>
<comment type="similarity">
    <text evidence="2">Belongs to the glycosyl hydrolase 15 family.</text>
</comment>
<dbReference type="Pfam" id="PF00723">
    <property type="entry name" value="Glyco_hydro_15"/>
    <property type="match status" value="1"/>
</dbReference>
<dbReference type="EC" id="3.2.1.28" evidence="3"/>
<dbReference type="EMBL" id="BONY01000049">
    <property type="protein sequence ID" value="GIH08409.1"/>
    <property type="molecule type" value="Genomic_DNA"/>
</dbReference>
<keyword evidence="5" id="KW-0378">Hydrolase</keyword>
<sequence length="615" mass="68459">MPLLIEDYAVIGDTQTAALVGRDGSIDWLCLPRFDSGAVFAALLGDESNGRWLIAPAGEVRATRRRYRGDTMVLETEFDTDEGTVRLIDFMPPRGVAADVVRIVEGVRGRVQMRMDLRMRFGYGSIVPWVRRVDGDTVAVAGPDAAWLRTPIAVHGENMTTVAAFSVGEGGRAPFVLTWRESHLPTPEPVDPAAALEDTVCYWGEWVGQCTYTGPWREAVVRSLLTLKTLTYAPTGGIVAAVTTSLPEALGGVRNWDYRYCWLRDATITLQSLMYAGFVDEARAWRSWLLRAIAGDPAQMQIMYGVAGERTLNERIADWLPGYGGAEPVRIGNAAANQFQLDVYGEVMDALHQARKAGLEPDTQAWAVQRVMMTFVENNWRRPDEGIWEVRGGPQQFTHSKLMAWVAADRAVKAVEQFGREGPAPRWRALRDEIFRDIMSHGYDSRRGSFTQFYGSAELDASLLMMPLVGFLPATHERVRGTVEAIERELMRDGFVQRYTQTPGDSVDGLPAGEGAFLACSFWLAQNYALMGRRDKAQEKFEHLLALRNDVGLLAEEYDPIARRQVGNFPQAFSHVPLIDTARNLAPGEGPKHPRRREGEIPAQEASPPDPCPRY</sequence>
<comment type="cofactor">
    <cofactor evidence="10">
        <name>phosphate</name>
        <dbReference type="ChEBI" id="CHEBI:43474"/>
    </cofactor>
</comment>
<keyword evidence="7" id="KW-0326">Glycosidase</keyword>
<comment type="catalytic activity">
    <reaction evidence="1">
        <text>alpha,alpha-trehalose + H2O = alpha-D-glucose + beta-D-glucose</text>
        <dbReference type="Rhea" id="RHEA:32675"/>
        <dbReference type="ChEBI" id="CHEBI:15377"/>
        <dbReference type="ChEBI" id="CHEBI:15903"/>
        <dbReference type="ChEBI" id="CHEBI:16551"/>
        <dbReference type="ChEBI" id="CHEBI:17925"/>
        <dbReference type="EC" id="3.2.1.28"/>
    </reaction>
</comment>
<dbReference type="FunFam" id="1.50.10.10:FF:000005">
    <property type="entry name" value="Glycosyl hydrolase, glucoamylase"/>
    <property type="match status" value="1"/>
</dbReference>
<feature type="domain" description="Trehalase-like N-terminal" evidence="14">
    <location>
        <begin position="5"/>
        <end position="142"/>
    </location>
</feature>
<evidence type="ECO:0000259" key="13">
    <source>
        <dbReference type="Pfam" id="PF00723"/>
    </source>
</evidence>
<dbReference type="SUPFAM" id="SSF48208">
    <property type="entry name" value="Six-hairpin glycosidases"/>
    <property type="match status" value="1"/>
</dbReference>